<dbReference type="Proteomes" id="UP000225448">
    <property type="component" value="Segment"/>
</dbReference>
<name>A0A1Y0STF6_9CAUD</name>
<keyword evidence="2" id="KW-1185">Reference proteome</keyword>
<reference evidence="1 2" key="1">
    <citation type="submission" date="2017-05" db="EMBL/GenBank/DDBJ databases">
        <authorList>
            <person name="Song R."/>
            <person name="Chenine A.L."/>
            <person name="Ruprecht R.M."/>
        </authorList>
    </citation>
    <scope>NUCLEOTIDE SEQUENCE [LARGE SCALE GENOMIC DNA]</scope>
</reference>
<organism evidence="1 2">
    <name type="scientific">Pseudomonas phage Phabio</name>
    <dbReference type="NCBI Taxonomy" id="2006668"/>
    <lineage>
        <taxon>Viruses</taxon>
        <taxon>Duplodnaviria</taxon>
        <taxon>Heunggongvirae</taxon>
        <taxon>Uroviricota</taxon>
        <taxon>Caudoviricetes</taxon>
        <taxon>Chimalliviridae</taxon>
        <taxon>Phabiovirus</taxon>
        <taxon>Phabiovirus phabio</taxon>
    </lineage>
</organism>
<proteinExistence type="predicted"/>
<accession>A0A1Y0STF6</accession>
<gene>
    <name evidence="1" type="ORF">PHABIO_130</name>
</gene>
<protein>
    <submittedName>
        <fullName evidence="1">Virion structural protein</fullName>
    </submittedName>
</protein>
<dbReference type="EMBL" id="MF042360">
    <property type="protein sequence ID" value="ARV76761.1"/>
    <property type="molecule type" value="Genomic_DNA"/>
</dbReference>
<dbReference type="Pfam" id="PF25615">
    <property type="entry name" value="PhiKZ_gp85"/>
    <property type="match status" value="1"/>
</dbReference>
<dbReference type="InterPro" id="IPR058016">
    <property type="entry name" value="Gp85"/>
</dbReference>
<evidence type="ECO:0000313" key="2">
    <source>
        <dbReference type="Proteomes" id="UP000225448"/>
    </source>
</evidence>
<evidence type="ECO:0000313" key="1">
    <source>
        <dbReference type="EMBL" id="ARV76761.1"/>
    </source>
</evidence>
<sequence>MRLGYEISRLLKEVNSDTANVRAVRALMVANAVAFFVPVDPTKNQIENVEEHIPLVKKIAGQINENIALDTKLALELYRKAMFIRCELITGVSDPAIIATAMRSHAAEMHQTDAETVLANALTSNLDFMRLQGGIQSVLAQNAAEV</sequence>